<protein>
    <recommendedName>
        <fullName evidence="7">Cytochrome c domain-containing protein</fullName>
    </recommendedName>
</protein>
<accession>A0A0K1PQK1</accession>
<keyword evidence="3 4" id="KW-0408">Iron</keyword>
<organism evidence="8 9">
    <name type="scientific">Labilithrix luteola</name>
    <dbReference type="NCBI Taxonomy" id="1391654"/>
    <lineage>
        <taxon>Bacteria</taxon>
        <taxon>Pseudomonadati</taxon>
        <taxon>Myxococcota</taxon>
        <taxon>Polyangia</taxon>
        <taxon>Polyangiales</taxon>
        <taxon>Labilitrichaceae</taxon>
        <taxon>Labilithrix</taxon>
    </lineage>
</organism>
<dbReference type="InterPro" id="IPR009056">
    <property type="entry name" value="Cyt_c-like_dom"/>
</dbReference>
<dbReference type="AlphaFoldDB" id="A0A0K1PQK1"/>
<dbReference type="RefSeq" id="WP_169927403.1">
    <property type="nucleotide sequence ID" value="NZ_CP012333.1"/>
</dbReference>
<evidence type="ECO:0000256" key="2">
    <source>
        <dbReference type="ARBA" id="ARBA00022723"/>
    </source>
</evidence>
<feature type="domain" description="Cytochrome c" evidence="7">
    <location>
        <begin position="35"/>
        <end position="111"/>
    </location>
</feature>
<dbReference type="SUPFAM" id="SSF46626">
    <property type="entry name" value="Cytochrome c"/>
    <property type="match status" value="1"/>
</dbReference>
<sequence length="111" mass="11244">MTNFVYVRGLAAAVLMVASLAACSSSDDSSSNPSGSTSSGLSASFTKTCASCHGAEGRGSGIYPSLPSGLSEADFISTVRNGKGTGMAKYDASVISDADLKSDYAWLSARK</sequence>
<dbReference type="GO" id="GO:0020037">
    <property type="term" value="F:heme binding"/>
    <property type="evidence" value="ECO:0007669"/>
    <property type="project" value="InterPro"/>
</dbReference>
<dbReference type="Gene3D" id="1.10.760.10">
    <property type="entry name" value="Cytochrome c-like domain"/>
    <property type="match status" value="1"/>
</dbReference>
<evidence type="ECO:0000313" key="9">
    <source>
        <dbReference type="Proteomes" id="UP000064967"/>
    </source>
</evidence>
<dbReference type="KEGG" id="llu:AKJ09_02058"/>
<reference evidence="8 9" key="1">
    <citation type="submission" date="2015-08" db="EMBL/GenBank/DDBJ databases">
        <authorList>
            <person name="Babu N.S."/>
            <person name="Beckwith C.J."/>
            <person name="Beseler K.G."/>
            <person name="Brison A."/>
            <person name="Carone J.V."/>
            <person name="Caskin T.P."/>
            <person name="Diamond M."/>
            <person name="Durham M.E."/>
            <person name="Foxe J.M."/>
            <person name="Go M."/>
            <person name="Henderson B.A."/>
            <person name="Jones I.B."/>
            <person name="McGettigan J.A."/>
            <person name="Micheletti S.J."/>
            <person name="Nasrallah M.E."/>
            <person name="Ortiz D."/>
            <person name="Piller C.R."/>
            <person name="Privatt S.R."/>
            <person name="Schneider S.L."/>
            <person name="Sharp S."/>
            <person name="Smith T.C."/>
            <person name="Stanton J.D."/>
            <person name="Ullery H.E."/>
            <person name="Wilson R.J."/>
            <person name="Serrano M.G."/>
            <person name="Buck G."/>
            <person name="Lee V."/>
            <person name="Wang Y."/>
            <person name="Carvalho R."/>
            <person name="Voegtly L."/>
            <person name="Shi R."/>
            <person name="Duckworth R."/>
            <person name="Johnson A."/>
            <person name="Loviza R."/>
            <person name="Walstead R."/>
            <person name="Shah Z."/>
            <person name="Kiflezghi M."/>
            <person name="Wade K."/>
            <person name="Ball S.L."/>
            <person name="Bradley K.W."/>
            <person name="Asai D.J."/>
            <person name="Bowman C.A."/>
            <person name="Russell D.A."/>
            <person name="Pope W.H."/>
            <person name="Jacobs-Sera D."/>
            <person name="Hendrix R.W."/>
            <person name="Hatfull G.F."/>
        </authorList>
    </citation>
    <scope>NUCLEOTIDE SEQUENCE [LARGE SCALE GENOMIC DNA]</scope>
    <source>
        <strain evidence="8 9">DSM 27648</strain>
    </source>
</reference>
<evidence type="ECO:0000259" key="7">
    <source>
        <dbReference type="PROSITE" id="PS51007"/>
    </source>
</evidence>
<dbReference type="Pfam" id="PF13442">
    <property type="entry name" value="Cytochrome_CBB3"/>
    <property type="match status" value="1"/>
</dbReference>
<dbReference type="InterPro" id="IPR036909">
    <property type="entry name" value="Cyt_c-like_dom_sf"/>
</dbReference>
<name>A0A0K1PQK1_9BACT</name>
<proteinExistence type="predicted"/>
<keyword evidence="6" id="KW-0732">Signal</keyword>
<evidence type="ECO:0000256" key="1">
    <source>
        <dbReference type="ARBA" id="ARBA00022617"/>
    </source>
</evidence>
<dbReference type="EMBL" id="CP012333">
    <property type="protein sequence ID" value="AKU95394.1"/>
    <property type="molecule type" value="Genomic_DNA"/>
</dbReference>
<feature type="signal peptide" evidence="6">
    <location>
        <begin position="1"/>
        <end position="21"/>
    </location>
</feature>
<evidence type="ECO:0000256" key="3">
    <source>
        <dbReference type="ARBA" id="ARBA00023004"/>
    </source>
</evidence>
<dbReference type="STRING" id="1391654.AKJ09_02058"/>
<dbReference type="GO" id="GO:0046872">
    <property type="term" value="F:metal ion binding"/>
    <property type="evidence" value="ECO:0007669"/>
    <property type="project" value="UniProtKB-KW"/>
</dbReference>
<dbReference type="Proteomes" id="UP000064967">
    <property type="component" value="Chromosome"/>
</dbReference>
<feature type="region of interest" description="Disordered" evidence="5">
    <location>
        <begin position="24"/>
        <end position="43"/>
    </location>
</feature>
<keyword evidence="9" id="KW-1185">Reference proteome</keyword>
<evidence type="ECO:0000256" key="6">
    <source>
        <dbReference type="SAM" id="SignalP"/>
    </source>
</evidence>
<evidence type="ECO:0000313" key="8">
    <source>
        <dbReference type="EMBL" id="AKU95394.1"/>
    </source>
</evidence>
<dbReference type="GO" id="GO:0009055">
    <property type="term" value="F:electron transfer activity"/>
    <property type="evidence" value="ECO:0007669"/>
    <property type="project" value="InterPro"/>
</dbReference>
<evidence type="ECO:0000256" key="4">
    <source>
        <dbReference type="PROSITE-ProRule" id="PRU00433"/>
    </source>
</evidence>
<gene>
    <name evidence="8" type="ORF">AKJ09_02058</name>
</gene>
<dbReference type="PROSITE" id="PS51007">
    <property type="entry name" value="CYTC"/>
    <property type="match status" value="1"/>
</dbReference>
<keyword evidence="2 4" id="KW-0479">Metal-binding</keyword>
<keyword evidence="1 4" id="KW-0349">Heme</keyword>
<evidence type="ECO:0000256" key="5">
    <source>
        <dbReference type="SAM" id="MobiDB-lite"/>
    </source>
</evidence>
<feature type="chain" id="PRO_5005466079" description="Cytochrome c domain-containing protein" evidence="6">
    <location>
        <begin position="22"/>
        <end position="111"/>
    </location>
</feature>